<evidence type="ECO:0000259" key="1">
    <source>
        <dbReference type="PROSITE" id="PS51819"/>
    </source>
</evidence>
<gene>
    <name evidence="2" type="ORF">ACFPWU_00325</name>
</gene>
<evidence type="ECO:0000313" key="2">
    <source>
        <dbReference type="EMBL" id="MFC6152113.1"/>
    </source>
</evidence>
<dbReference type="SUPFAM" id="SSF54593">
    <property type="entry name" value="Glyoxalase/Bleomycin resistance protein/Dihydroxybiphenyl dioxygenase"/>
    <property type="match status" value="1"/>
</dbReference>
<protein>
    <submittedName>
        <fullName evidence="2">VOC family protein</fullName>
    </submittedName>
</protein>
<dbReference type="Proteomes" id="UP001596098">
    <property type="component" value="Unassembled WGS sequence"/>
</dbReference>
<proteinExistence type="predicted"/>
<dbReference type="EMBL" id="JBHSQI010000001">
    <property type="protein sequence ID" value="MFC6152113.1"/>
    <property type="molecule type" value="Genomic_DNA"/>
</dbReference>
<dbReference type="InterPro" id="IPR029068">
    <property type="entry name" value="Glyas_Bleomycin-R_OHBP_Dase"/>
</dbReference>
<reference evidence="3" key="1">
    <citation type="journal article" date="2019" name="Int. J. Syst. Evol. Microbiol.">
        <title>The Global Catalogue of Microorganisms (GCM) 10K type strain sequencing project: providing services to taxonomists for standard genome sequencing and annotation.</title>
        <authorList>
            <consortium name="The Broad Institute Genomics Platform"/>
            <consortium name="The Broad Institute Genome Sequencing Center for Infectious Disease"/>
            <person name="Wu L."/>
            <person name="Ma J."/>
        </authorList>
    </citation>
    <scope>NUCLEOTIDE SEQUENCE [LARGE SCALE GENOMIC DNA]</scope>
    <source>
        <strain evidence="3">DFY28</strain>
    </source>
</reference>
<dbReference type="Pfam" id="PF00903">
    <property type="entry name" value="Glyoxalase"/>
    <property type="match status" value="1"/>
</dbReference>
<feature type="domain" description="VOC" evidence="1">
    <location>
        <begin position="4"/>
        <end position="147"/>
    </location>
</feature>
<dbReference type="InterPro" id="IPR004360">
    <property type="entry name" value="Glyas_Fos-R_dOase_dom"/>
</dbReference>
<keyword evidence="3" id="KW-1185">Reference proteome</keyword>
<comment type="caution">
    <text evidence="2">The sequence shown here is derived from an EMBL/GenBank/DDBJ whole genome shotgun (WGS) entry which is preliminary data.</text>
</comment>
<dbReference type="InterPro" id="IPR037523">
    <property type="entry name" value="VOC_core"/>
</dbReference>
<organism evidence="2 3">
    <name type="scientific">Nocardioides yefusunii</name>
    <dbReference type="NCBI Taxonomy" id="2500546"/>
    <lineage>
        <taxon>Bacteria</taxon>
        <taxon>Bacillati</taxon>
        <taxon>Actinomycetota</taxon>
        <taxon>Actinomycetes</taxon>
        <taxon>Propionibacteriales</taxon>
        <taxon>Nocardioidaceae</taxon>
        <taxon>Nocardioides</taxon>
    </lineage>
</organism>
<evidence type="ECO:0000313" key="3">
    <source>
        <dbReference type="Proteomes" id="UP001596098"/>
    </source>
</evidence>
<dbReference type="Gene3D" id="3.10.180.10">
    <property type="entry name" value="2,3-Dihydroxybiphenyl 1,2-Dioxygenase, domain 1"/>
    <property type="match status" value="1"/>
</dbReference>
<dbReference type="RefSeq" id="WP_164878790.1">
    <property type="nucleotide sequence ID" value="NZ_CP034929.1"/>
</dbReference>
<dbReference type="PROSITE" id="PS51819">
    <property type="entry name" value="VOC"/>
    <property type="match status" value="1"/>
</dbReference>
<name>A0ABW1QSV3_9ACTN</name>
<accession>A0ABW1QSV3</accession>
<sequence length="300" mass="32409">MFDGIDELVLPVASLDEPLHLYRDLMGFTLASRHPASPHLAELWDLPAAVTEEVLLTKPGASGGALRLALTPGLPPADPAGRPDRAGPYALDFYLRDAAAVEDRCTTAGRRFVTEAVHYELPGTTIPVRERMLIQDDSGLLHAFVQHRPRGTRCVLDQAPAEDISEVAAAVFMTDRFEDARAFAREILGGQEYFVGRFDGPGVEAMLALDPGEGFIGALYRGATSANARLEFGEAITSERSPDPVHRVIARVAVDDLDRVEAQLAGGVHGRVTGRHVVDGVSRLGLVSAYGAVFDLHQRR</sequence>